<gene>
    <name evidence="2" type="ORF">F2Q69_00017434</name>
</gene>
<organism evidence="2 3">
    <name type="scientific">Brassica cretica</name>
    <name type="common">Mustard</name>
    <dbReference type="NCBI Taxonomy" id="69181"/>
    <lineage>
        <taxon>Eukaryota</taxon>
        <taxon>Viridiplantae</taxon>
        <taxon>Streptophyta</taxon>
        <taxon>Embryophyta</taxon>
        <taxon>Tracheophyta</taxon>
        <taxon>Spermatophyta</taxon>
        <taxon>Magnoliopsida</taxon>
        <taxon>eudicotyledons</taxon>
        <taxon>Gunneridae</taxon>
        <taxon>Pentapetalae</taxon>
        <taxon>rosids</taxon>
        <taxon>malvids</taxon>
        <taxon>Brassicales</taxon>
        <taxon>Brassicaceae</taxon>
        <taxon>Brassiceae</taxon>
        <taxon>Brassica</taxon>
    </lineage>
</organism>
<dbReference type="Pfam" id="PF13966">
    <property type="entry name" value="zf-RVT"/>
    <property type="match status" value="1"/>
</dbReference>
<proteinExistence type="predicted"/>
<dbReference type="InterPro" id="IPR026960">
    <property type="entry name" value="RVT-Znf"/>
</dbReference>
<name>A0A8S9QRZ9_BRACR</name>
<dbReference type="Proteomes" id="UP000712600">
    <property type="component" value="Unassembled WGS sequence"/>
</dbReference>
<comment type="caution">
    <text evidence="2">The sequence shown here is derived from an EMBL/GenBank/DDBJ whole genome shotgun (WGS) entry which is preliminary data.</text>
</comment>
<evidence type="ECO:0000313" key="3">
    <source>
        <dbReference type="Proteomes" id="UP000712600"/>
    </source>
</evidence>
<accession>A0A8S9QRZ9</accession>
<sequence>MQGALPLGATLQRRGSLASSVVCTRCGEEETAAHLFLHCQFTRRVWETLPLTDPVDPSRFDSFSMAISSTPGMTYLPPSGVTIDLFPWLCWCLWTARNSRIFEIFNLSAIEIGSKAVRLAREWQNAQPLKPEHRAPHPIPR</sequence>
<evidence type="ECO:0000259" key="1">
    <source>
        <dbReference type="Pfam" id="PF13966"/>
    </source>
</evidence>
<dbReference type="AlphaFoldDB" id="A0A8S9QRZ9"/>
<protein>
    <recommendedName>
        <fullName evidence="1">Reverse transcriptase zinc-binding domain-containing protein</fullName>
    </recommendedName>
</protein>
<dbReference type="EMBL" id="QGKX02000996">
    <property type="protein sequence ID" value="KAF3553150.1"/>
    <property type="molecule type" value="Genomic_DNA"/>
</dbReference>
<feature type="domain" description="Reverse transcriptase zinc-binding" evidence="1">
    <location>
        <begin position="2"/>
        <end position="46"/>
    </location>
</feature>
<evidence type="ECO:0000313" key="2">
    <source>
        <dbReference type="EMBL" id="KAF3553150.1"/>
    </source>
</evidence>
<reference evidence="2" key="1">
    <citation type="submission" date="2019-12" db="EMBL/GenBank/DDBJ databases">
        <title>Genome sequencing and annotation of Brassica cretica.</title>
        <authorList>
            <person name="Studholme D.J."/>
            <person name="Sarris P."/>
        </authorList>
    </citation>
    <scope>NUCLEOTIDE SEQUENCE</scope>
    <source>
        <strain evidence="2">PFS-109/04</strain>
        <tissue evidence="2">Leaf</tissue>
    </source>
</reference>